<dbReference type="Proteomes" id="UP000323000">
    <property type="component" value="Chromosome 3"/>
</dbReference>
<dbReference type="EMBL" id="VAHF01000003">
    <property type="protein sequence ID" value="TXG65123.1"/>
    <property type="molecule type" value="Genomic_DNA"/>
</dbReference>
<keyword evidence="5" id="KW-0539">Nucleus</keyword>
<keyword evidence="2" id="KW-0805">Transcription regulation</keyword>
<dbReference type="GO" id="GO:0005634">
    <property type="term" value="C:nucleus"/>
    <property type="evidence" value="ECO:0007669"/>
    <property type="project" value="UniProtKB-SubCell"/>
</dbReference>
<evidence type="ECO:0000256" key="3">
    <source>
        <dbReference type="ARBA" id="ARBA00023125"/>
    </source>
</evidence>
<evidence type="ECO:0000256" key="2">
    <source>
        <dbReference type="ARBA" id="ARBA00023015"/>
    </source>
</evidence>
<proteinExistence type="predicted"/>
<reference evidence="8" key="1">
    <citation type="journal article" date="2019" name="Gigascience">
        <title>De novo genome assembly of the endangered Acer yangbiense, a plant species with extremely small populations endemic to Yunnan Province, China.</title>
        <authorList>
            <person name="Yang J."/>
            <person name="Wariss H.M."/>
            <person name="Tao L."/>
            <person name="Zhang R."/>
            <person name="Yun Q."/>
            <person name="Hollingsworth P."/>
            <person name="Dao Z."/>
            <person name="Luo G."/>
            <person name="Guo H."/>
            <person name="Ma Y."/>
            <person name="Sun W."/>
        </authorList>
    </citation>
    <scope>NUCLEOTIDE SEQUENCE [LARGE SCALE GENOMIC DNA]</scope>
    <source>
        <strain evidence="8">cv. Malutang</strain>
    </source>
</reference>
<keyword evidence="8" id="KW-1185">Reference proteome</keyword>
<comment type="subcellular location">
    <subcellularLocation>
        <location evidence="1">Nucleus</location>
    </subcellularLocation>
</comment>
<dbReference type="SUPFAM" id="SSF101936">
    <property type="entry name" value="DNA-binding pseudobarrel domain"/>
    <property type="match status" value="1"/>
</dbReference>
<feature type="domain" description="TF-B3" evidence="6">
    <location>
        <begin position="44"/>
        <end position="146"/>
    </location>
</feature>
<dbReference type="SMART" id="SM01019">
    <property type="entry name" value="B3"/>
    <property type="match status" value="1"/>
</dbReference>
<evidence type="ECO:0000259" key="6">
    <source>
        <dbReference type="PROSITE" id="PS50863"/>
    </source>
</evidence>
<organism evidence="7 8">
    <name type="scientific">Acer yangbiense</name>
    <dbReference type="NCBI Taxonomy" id="1000413"/>
    <lineage>
        <taxon>Eukaryota</taxon>
        <taxon>Viridiplantae</taxon>
        <taxon>Streptophyta</taxon>
        <taxon>Embryophyta</taxon>
        <taxon>Tracheophyta</taxon>
        <taxon>Spermatophyta</taxon>
        <taxon>Magnoliopsida</taxon>
        <taxon>eudicotyledons</taxon>
        <taxon>Gunneridae</taxon>
        <taxon>Pentapetalae</taxon>
        <taxon>rosids</taxon>
        <taxon>malvids</taxon>
        <taxon>Sapindales</taxon>
        <taxon>Sapindaceae</taxon>
        <taxon>Hippocastanoideae</taxon>
        <taxon>Acereae</taxon>
        <taxon>Acer</taxon>
    </lineage>
</organism>
<name>A0A5C7I6F8_9ROSI</name>
<dbReference type="AlphaFoldDB" id="A0A5C7I6F8"/>
<gene>
    <name evidence="7" type="ORF">EZV62_006398</name>
</gene>
<protein>
    <recommendedName>
        <fullName evidence="6">TF-B3 domain-containing protein</fullName>
    </recommendedName>
</protein>
<accession>A0A5C7I6F8</accession>
<dbReference type="OrthoDB" id="635132at2759"/>
<comment type="caution">
    <text evidence="7">The sequence shown here is derived from an EMBL/GenBank/DDBJ whole genome shotgun (WGS) entry which is preliminary data.</text>
</comment>
<dbReference type="InterPro" id="IPR003340">
    <property type="entry name" value="B3_DNA-bd"/>
</dbReference>
<dbReference type="GO" id="GO:0003677">
    <property type="term" value="F:DNA binding"/>
    <property type="evidence" value="ECO:0007669"/>
    <property type="project" value="UniProtKB-KW"/>
</dbReference>
<evidence type="ECO:0000313" key="7">
    <source>
        <dbReference type="EMBL" id="TXG65123.1"/>
    </source>
</evidence>
<dbReference type="CDD" id="cd10017">
    <property type="entry name" value="B3_DNA"/>
    <property type="match status" value="1"/>
</dbReference>
<keyword evidence="4" id="KW-0804">Transcription</keyword>
<evidence type="ECO:0000313" key="8">
    <source>
        <dbReference type="Proteomes" id="UP000323000"/>
    </source>
</evidence>
<evidence type="ECO:0000256" key="5">
    <source>
        <dbReference type="ARBA" id="ARBA00023242"/>
    </source>
</evidence>
<dbReference type="InterPro" id="IPR015300">
    <property type="entry name" value="DNA-bd_pseudobarrel_sf"/>
</dbReference>
<dbReference type="PROSITE" id="PS50863">
    <property type="entry name" value="B3"/>
    <property type="match status" value="1"/>
</dbReference>
<dbReference type="Gene3D" id="2.40.330.10">
    <property type="entry name" value="DNA-binding pseudobarrel domain"/>
    <property type="match status" value="1"/>
</dbReference>
<keyword evidence="3" id="KW-0238">DNA-binding</keyword>
<sequence length="165" mass="18915">MVEPDQTFTSPRSAAAANQIGVVVISPLVSSRSRLHTMALSNFEISKTLTESDITENKVELPVNIVEHMEPLMMNGEHSVDLKAVDRWKQQWSVRYYTRPNNVRKTAFTSGWRKLVEANGVLPGDELIFSRRQDAGEMQYYMIQVKRRTNTREGETVQGEPVIYW</sequence>
<evidence type="ECO:0000256" key="1">
    <source>
        <dbReference type="ARBA" id="ARBA00004123"/>
    </source>
</evidence>
<evidence type="ECO:0000256" key="4">
    <source>
        <dbReference type="ARBA" id="ARBA00023163"/>
    </source>
</evidence>
<dbReference type="Pfam" id="PF02362">
    <property type="entry name" value="B3"/>
    <property type="match status" value="1"/>
</dbReference>